<feature type="domain" description="PRANC" evidence="3">
    <location>
        <begin position="388"/>
        <end position="478"/>
    </location>
</feature>
<dbReference type="EMBL" id="MK388118">
    <property type="protein sequence ID" value="QAV38542.1"/>
    <property type="molecule type" value="Genomic_DNA"/>
</dbReference>
<organism evidence="4 8">
    <name type="scientific">Myxoma virus</name>
    <dbReference type="NCBI Taxonomy" id="10273"/>
    <lineage>
        <taxon>Viruses</taxon>
        <taxon>Varidnaviria</taxon>
        <taxon>Bamfordvirae</taxon>
        <taxon>Nucleocytoviricota</taxon>
        <taxon>Pokkesviricetes</taxon>
        <taxon>Chitovirales</taxon>
        <taxon>Poxviridae</taxon>
        <taxon>Chordopoxvirinae</taxon>
        <taxon>Leporipoxvirus</taxon>
        <taxon>Leporipoxvirus myxoma</taxon>
    </lineage>
</organism>
<dbReference type="SUPFAM" id="SSF48403">
    <property type="entry name" value="Ankyrin repeat"/>
    <property type="match status" value="1"/>
</dbReference>
<dbReference type="Proteomes" id="UP000292676">
    <property type="component" value="Segment"/>
</dbReference>
<dbReference type="InterPro" id="IPR018272">
    <property type="entry name" value="PRANC_domain"/>
</dbReference>
<gene>
    <name evidence="4" type="primary">m005L</name>
    <name evidence="4" type="synonym">M-T5</name>
    <name evidence="5" type="synonym">m005R</name>
</gene>
<dbReference type="SMART" id="SM00248">
    <property type="entry name" value="ANK"/>
    <property type="match status" value="7"/>
</dbReference>
<name>A0A481N1L4_9POXV</name>
<reference evidence="7 8" key="1">
    <citation type="journal article" date="2019" name="J. Virol.">
        <title>Punctuated evolution of myxoma virus: rapid and disjunct evolution of a recent viral lineage in Australia.</title>
        <authorList>
            <person name="Eden J.-S."/>
            <person name="Kerr P.J."/>
            <person name="Holmes E.C."/>
        </authorList>
    </citation>
    <scope>NUCLEOTIDE SEQUENCE [LARGE SCALE GENOMIC DNA]</scope>
    <source>
        <strain evidence="6">Aust/NSW/Deniliquin/02-2015</strain>
        <strain evidence="4">Aust/SA/Coomandook/12-2013</strain>
    </source>
</reference>
<evidence type="ECO:0000313" key="6">
    <source>
        <dbReference type="EMBL" id="QAV38542.1"/>
    </source>
</evidence>
<evidence type="ECO:0000313" key="5">
    <source>
        <dbReference type="EMBL" id="QAV34641.1"/>
    </source>
</evidence>
<evidence type="ECO:0000313" key="8">
    <source>
        <dbReference type="Proteomes" id="UP000294706"/>
    </source>
</evidence>
<protein>
    <submittedName>
        <fullName evidence="4">M5</fullName>
    </submittedName>
</protein>
<evidence type="ECO:0000256" key="1">
    <source>
        <dbReference type="ARBA" id="ARBA00022737"/>
    </source>
</evidence>
<accession>A0A481N1L4</accession>
<dbReference type="Pfam" id="PF00023">
    <property type="entry name" value="Ank"/>
    <property type="match status" value="1"/>
</dbReference>
<dbReference type="EMBL" id="MK388118">
    <property type="protein sequence ID" value="QAV38697.1"/>
    <property type="molecule type" value="Genomic_DNA"/>
</dbReference>
<keyword evidence="1" id="KW-0677">Repeat</keyword>
<dbReference type="EMBL" id="MK388094">
    <property type="protein sequence ID" value="QAV34486.1"/>
    <property type="molecule type" value="Genomic_DNA"/>
</dbReference>
<keyword evidence="2" id="KW-0040">ANK repeat</keyword>
<evidence type="ECO:0000256" key="2">
    <source>
        <dbReference type="ARBA" id="ARBA00023043"/>
    </source>
</evidence>
<dbReference type="InterPro" id="IPR036770">
    <property type="entry name" value="Ankyrin_rpt-contain_sf"/>
</dbReference>
<evidence type="ECO:0000259" key="3">
    <source>
        <dbReference type="Pfam" id="PF09372"/>
    </source>
</evidence>
<dbReference type="PANTHER" id="PTHR24198:SF165">
    <property type="entry name" value="ANKYRIN REPEAT-CONTAINING PROTEIN-RELATED"/>
    <property type="match status" value="1"/>
</dbReference>
<dbReference type="InterPro" id="IPR002110">
    <property type="entry name" value="Ankyrin_rpt"/>
</dbReference>
<evidence type="ECO:0000313" key="7">
    <source>
        <dbReference type="Proteomes" id="UP000292676"/>
    </source>
</evidence>
<dbReference type="Proteomes" id="UP000294706">
    <property type="component" value="Segment"/>
</dbReference>
<dbReference type="Pfam" id="PF09372">
    <property type="entry name" value="PRANC"/>
    <property type="match status" value="1"/>
</dbReference>
<dbReference type="Gene3D" id="1.25.40.20">
    <property type="entry name" value="Ankyrin repeat-containing domain"/>
    <property type="match status" value="2"/>
</dbReference>
<dbReference type="PANTHER" id="PTHR24198">
    <property type="entry name" value="ANKYRIN REPEAT AND PROTEIN KINASE DOMAIN-CONTAINING PROTEIN"/>
    <property type="match status" value="1"/>
</dbReference>
<sequence>MDLYGYVSCTPRIRHDVLDGLLNVYDPDELCSRDTPFRLYLTRYDCTPEGLRLFLTRGADVNGVRGSRTSPLCTVLSNKDLGNEAEALAKQLIDAGANVNAMAPDGRYPLLCLLENDRINTARFVRYMIDRGTSVYVRGTDGYGPVQTYIHSKNVVLDTLRELVRAGATVHDPDKTYGFNVLQCYMIAHVRSSNVQILRFLLRHGVDSSRGLHATVMFNTLERKISHGVFNRKVLDFIFTQISINEQNSFDFTPINYCVIHNDRRTFDYLLERGADPNVVNFLGNSCLDLAVLNGNKYMVHRLLRKTITPDAYTRALNVVNSNIYSIKSYGMSEFVKRHGTLYKALIRSFVKDSDREIFTYVHIYDYFREFVDECIRERDAMKADVLDAVSVFDTAFGLVARPRWKHVRILSKYVRGVYGDRVKKILRSLHKRWFKTDRLVRRIADLCGPDGLWTRLPVEVRYSVVDYLTDDEIHDLFVKIHA</sequence>
<proteinExistence type="predicted"/>
<dbReference type="EMBL" id="MK388094">
    <property type="protein sequence ID" value="QAV34641.1"/>
    <property type="molecule type" value="Genomic_DNA"/>
</dbReference>
<evidence type="ECO:0000313" key="4">
    <source>
        <dbReference type="EMBL" id="QAV34486.1"/>
    </source>
</evidence>
<dbReference type="FunFam" id="1.25.40.20:FF:000802">
    <property type="entry name" value="M-T5"/>
    <property type="match status" value="1"/>
</dbReference>